<accession>A0A5E4N0P2</accession>
<evidence type="ECO:0000313" key="1">
    <source>
        <dbReference type="EMBL" id="VVC35800.1"/>
    </source>
</evidence>
<keyword evidence="2" id="KW-1185">Reference proteome</keyword>
<dbReference type="OrthoDB" id="6574304at2759"/>
<proteinExistence type="predicted"/>
<organism evidence="1 2">
    <name type="scientific">Cinara cedri</name>
    <dbReference type="NCBI Taxonomy" id="506608"/>
    <lineage>
        <taxon>Eukaryota</taxon>
        <taxon>Metazoa</taxon>
        <taxon>Ecdysozoa</taxon>
        <taxon>Arthropoda</taxon>
        <taxon>Hexapoda</taxon>
        <taxon>Insecta</taxon>
        <taxon>Pterygota</taxon>
        <taxon>Neoptera</taxon>
        <taxon>Paraneoptera</taxon>
        <taxon>Hemiptera</taxon>
        <taxon>Sternorrhyncha</taxon>
        <taxon>Aphidomorpha</taxon>
        <taxon>Aphidoidea</taxon>
        <taxon>Aphididae</taxon>
        <taxon>Lachninae</taxon>
        <taxon>Cinara</taxon>
    </lineage>
</organism>
<gene>
    <name evidence="1" type="ORF">CINCED_3A019341</name>
</gene>
<dbReference type="Proteomes" id="UP000325440">
    <property type="component" value="Unassembled WGS sequence"/>
</dbReference>
<protein>
    <submittedName>
        <fullName evidence="1">Uncharacterized protein</fullName>
    </submittedName>
</protein>
<dbReference type="EMBL" id="CABPRJ010001428">
    <property type="protein sequence ID" value="VVC35800.1"/>
    <property type="molecule type" value="Genomic_DNA"/>
</dbReference>
<evidence type="ECO:0000313" key="2">
    <source>
        <dbReference type="Proteomes" id="UP000325440"/>
    </source>
</evidence>
<name>A0A5E4N0P2_9HEMI</name>
<reference evidence="1 2" key="1">
    <citation type="submission" date="2019-08" db="EMBL/GenBank/DDBJ databases">
        <authorList>
            <person name="Alioto T."/>
            <person name="Alioto T."/>
            <person name="Gomez Garrido J."/>
        </authorList>
    </citation>
    <scope>NUCLEOTIDE SEQUENCE [LARGE SCALE GENOMIC DNA]</scope>
</reference>
<dbReference type="AlphaFoldDB" id="A0A5E4N0P2"/>
<sequence length="86" mass="10294">MADEGLKDLSNREWKRVMELMEELSTVTERSYTNPYNSHYGVIRSKLWLPAVDRSKEAEMKFFKMNGWTEYQAVYDRYALKKSTDE</sequence>